<dbReference type="PANTHER" id="PTHR28629:SF4">
    <property type="entry name" value="TRIOKINASE_FMN CYCLASE"/>
    <property type="match status" value="1"/>
</dbReference>
<keyword evidence="7" id="KW-0319">Glycerol metabolism</keyword>
<feature type="domain" description="DhaL" evidence="11">
    <location>
        <begin position="394"/>
        <end position="595"/>
    </location>
</feature>
<evidence type="ECO:0008006" key="15">
    <source>
        <dbReference type="Google" id="ProtNLM"/>
    </source>
</evidence>
<evidence type="ECO:0000259" key="12">
    <source>
        <dbReference type="PROSITE" id="PS51481"/>
    </source>
</evidence>
<dbReference type="PROSITE" id="PS51481">
    <property type="entry name" value="DHAK"/>
    <property type="match status" value="1"/>
</dbReference>
<dbReference type="PANTHER" id="PTHR28629">
    <property type="entry name" value="TRIOKINASE/FMN CYCLASE"/>
    <property type="match status" value="1"/>
</dbReference>
<comment type="catalytic activity">
    <reaction evidence="10">
        <text>dihydroxyacetone + ATP = dihydroxyacetone phosphate + ADP + H(+)</text>
        <dbReference type="Rhea" id="RHEA:15773"/>
        <dbReference type="ChEBI" id="CHEBI:15378"/>
        <dbReference type="ChEBI" id="CHEBI:16016"/>
        <dbReference type="ChEBI" id="CHEBI:30616"/>
        <dbReference type="ChEBI" id="CHEBI:57642"/>
        <dbReference type="ChEBI" id="CHEBI:456216"/>
        <dbReference type="EC" id="2.7.1.29"/>
    </reaction>
</comment>
<dbReference type="FunFam" id="3.30.1180.20:FF:000001">
    <property type="entry name" value="Dihydroxyacetone kinase 1"/>
    <property type="match status" value="1"/>
</dbReference>
<evidence type="ECO:0000256" key="3">
    <source>
        <dbReference type="ARBA" id="ARBA00008757"/>
    </source>
</evidence>
<keyword evidence="8" id="KW-0067">ATP-binding</keyword>
<evidence type="ECO:0000313" key="13">
    <source>
        <dbReference type="EMBL" id="KSA00352.1"/>
    </source>
</evidence>
<dbReference type="Gene3D" id="3.40.50.10440">
    <property type="entry name" value="Dihydroxyacetone kinase, domain 1"/>
    <property type="match status" value="1"/>
</dbReference>
<comment type="catalytic activity">
    <reaction evidence="9">
        <text>D-glyceraldehyde + ATP = D-glyceraldehyde 3-phosphate + ADP + H(+)</text>
        <dbReference type="Rhea" id="RHEA:13941"/>
        <dbReference type="ChEBI" id="CHEBI:15378"/>
        <dbReference type="ChEBI" id="CHEBI:17378"/>
        <dbReference type="ChEBI" id="CHEBI:30616"/>
        <dbReference type="ChEBI" id="CHEBI:59776"/>
        <dbReference type="ChEBI" id="CHEBI:456216"/>
        <dbReference type="EC" id="2.7.1.28"/>
    </reaction>
</comment>
<keyword evidence="5" id="KW-0547">Nucleotide-binding</keyword>
<dbReference type="UniPathway" id="UPA00617">
    <property type="reaction ID" value="UER00669"/>
</dbReference>
<dbReference type="InterPro" id="IPR004006">
    <property type="entry name" value="DhaK_dom"/>
</dbReference>
<dbReference type="AlphaFoldDB" id="A0A0V1PVZ3"/>
<evidence type="ECO:0000256" key="1">
    <source>
        <dbReference type="ARBA" id="ARBA00003264"/>
    </source>
</evidence>
<keyword evidence="6" id="KW-0418">Kinase</keyword>
<feature type="domain" description="DhaK" evidence="12">
    <location>
        <begin position="9"/>
        <end position="352"/>
    </location>
</feature>
<dbReference type="InterPro" id="IPR050861">
    <property type="entry name" value="Dihydroxyacetone_Kinase"/>
</dbReference>
<keyword evidence="4" id="KW-0808">Transferase</keyword>
<evidence type="ECO:0000256" key="4">
    <source>
        <dbReference type="ARBA" id="ARBA00022679"/>
    </source>
</evidence>
<dbReference type="GO" id="GO:0004371">
    <property type="term" value="F:glycerone kinase activity"/>
    <property type="evidence" value="ECO:0007669"/>
    <property type="project" value="UniProtKB-EC"/>
</dbReference>
<evidence type="ECO:0000256" key="10">
    <source>
        <dbReference type="ARBA" id="ARBA00048898"/>
    </source>
</evidence>
<evidence type="ECO:0000256" key="9">
    <source>
        <dbReference type="ARBA" id="ARBA00047974"/>
    </source>
</evidence>
<dbReference type="InterPro" id="IPR036117">
    <property type="entry name" value="DhaL_dom_sf"/>
</dbReference>
<dbReference type="Pfam" id="PF02733">
    <property type="entry name" value="Dak1"/>
    <property type="match status" value="1"/>
</dbReference>
<dbReference type="GO" id="GO:0019588">
    <property type="term" value="P:anaerobic glycerol catabolic process"/>
    <property type="evidence" value="ECO:0007669"/>
    <property type="project" value="UniProtKB-UniPathway"/>
</dbReference>
<proteinExistence type="inferred from homology"/>
<dbReference type="GeneID" id="26840877"/>
<dbReference type="OrthoDB" id="1724672at2759"/>
<comment type="function">
    <text evidence="1">Catalyzes both the phosphorylation of dihydroxyacetone and of glyceraldehyde.</text>
</comment>
<evidence type="ECO:0000259" key="11">
    <source>
        <dbReference type="PROSITE" id="PS51480"/>
    </source>
</evidence>
<reference evidence="13 14" key="1">
    <citation type="submission" date="2015-11" db="EMBL/GenBank/DDBJ databases">
        <title>The genome of Debaryomyces fabryi.</title>
        <authorList>
            <person name="Tafer H."/>
            <person name="Lopandic K."/>
        </authorList>
    </citation>
    <scope>NUCLEOTIDE SEQUENCE [LARGE SCALE GENOMIC DNA]</scope>
    <source>
        <strain evidence="13 14">CBS 789</strain>
    </source>
</reference>
<comment type="caution">
    <text evidence="13">The sequence shown here is derived from an EMBL/GenBank/DDBJ whole genome shotgun (WGS) entry which is preliminary data.</text>
</comment>
<organism evidence="13 14">
    <name type="scientific">Debaryomyces fabryi</name>
    <dbReference type="NCBI Taxonomy" id="58627"/>
    <lineage>
        <taxon>Eukaryota</taxon>
        <taxon>Fungi</taxon>
        <taxon>Dikarya</taxon>
        <taxon>Ascomycota</taxon>
        <taxon>Saccharomycotina</taxon>
        <taxon>Pichiomycetes</taxon>
        <taxon>Debaryomycetaceae</taxon>
        <taxon>Debaryomyces</taxon>
    </lineage>
</organism>
<dbReference type="SUPFAM" id="SSF101473">
    <property type="entry name" value="DhaL-like"/>
    <property type="match status" value="1"/>
</dbReference>
<dbReference type="RefSeq" id="XP_015466454.1">
    <property type="nucleotide sequence ID" value="XM_015612697.1"/>
</dbReference>
<evidence type="ECO:0000256" key="2">
    <source>
        <dbReference type="ARBA" id="ARBA00004778"/>
    </source>
</evidence>
<dbReference type="PROSITE" id="PS51480">
    <property type="entry name" value="DHAL"/>
    <property type="match status" value="1"/>
</dbReference>
<dbReference type="Pfam" id="PF02734">
    <property type="entry name" value="Dak2"/>
    <property type="match status" value="1"/>
</dbReference>
<dbReference type="Gene3D" id="3.30.1180.20">
    <property type="entry name" value="Dihydroxyacetone kinase, domain 2"/>
    <property type="match status" value="1"/>
</dbReference>
<dbReference type="SUPFAM" id="SSF82549">
    <property type="entry name" value="DAK1/DegV-like"/>
    <property type="match status" value="1"/>
</dbReference>
<dbReference type="Proteomes" id="UP000054251">
    <property type="component" value="Unassembled WGS sequence"/>
</dbReference>
<dbReference type="GO" id="GO:0005524">
    <property type="term" value="F:ATP binding"/>
    <property type="evidence" value="ECO:0007669"/>
    <property type="project" value="UniProtKB-KW"/>
</dbReference>
<dbReference type="EMBL" id="LMYN01000091">
    <property type="protein sequence ID" value="KSA00352.1"/>
    <property type="molecule type" value="Genomic_DNA"/>
</dbReference>
<dbReference type="InterPro" id="IPR004007">
    <property type="entry name" value="DhaL_dom"/>
</dbReference>
<comment type="similarity">
    <text evidence="3">Belongs to the dihydroxyacetone kinase (DAK) family.</text>
</comment>
<dbReference type="Gene3D" id="1.25.40.340">
    <property type="match status" value="1"/>
</dbReference>
<evidence type="ECO:0000256" key="5">
    <source>
        <dbReference type="ARBA" id="ARBA00022741"/>
    </source>
</evidence>
<sequence length="595" mass="65388">MPKHFLPKDSNNLVNHCLKAYVYENDSLSLLEKEKVIFNNKHNPKKVTLISGGGSGHEPGWIGFVGSGMLTASAQGDIFASPNYKNIKSAEKATHSEAGTIFLITNYTGDNLYFGMAAQELISKFGESKIRLLRTTDDVAVSRTTGKLVGRRTLAGCIFIMKILGAASEKGHNIDEIYNLGKSANKCIASVNAGLDHTHIPGHANDADYGKLEENQIEIGLGIHNEPGVMKTKNIPSNEELMPDLLKLILDKNDKERGFLDYDDNDLFILLFNNLGGLPVIEEKALLYCAIKNLADLYNIKPARVYSGSYITSINAPIFTISLFNVTKAANQDFTEQDIFDLFDAPTDATNFPKSHYTSSQILNPESRIIKNFQGYEEIDESIDLERDITYDPSVLERIVRKAAQNIIDKEPEITDWDTKMGDGDCGTTLETGAKAIIKLLDDGIAQNGSMMIVLHAILKVLKDDMGGTLGAILFIFMKAFINKLEINLNDSVGDNNDIISVALDHGINTLAEFTKAREGHRTVMDVLIPFCRSFAESKNIHTAVEVARNAAEGTRKLRPKLGRATYVGGVSEKTEFPPDPGAYGVYEILAALSE</sequence>
<name>A0A0V1PVZ3_9ASCO</name>
<evidence type="ECO:0000256" key="8">
    <source>
        <dbReference type="ARBA" id="ARBA00022840"/>
    </source>
</evidence>
<evidence type="ECO:0000256" key="7">
    <source>
        <dbReference type="ARBA" id="ARBA00022798"/>
    </source>
</evidence>
<dbReference type="FunFam" id="3.40.50.10440:FF:000001">
    <property type="entry name" value="Dihydroxyacetone kinase, DhaK subunit"/>
    <property type="match status" value="1"/>
</dbReference>
<dbReference type="SMART" id="SM01120">
    <property type="entry name" value="Dak2"/>
    <property type="match status" value="1"/>
</dbReference>
<gene>
    <name evidence="13" type="ORF">AC631_03868</name>
</gene>
<evidence type="ECO:0000313" key="14">
    <source>
        <dbReference type="Proteomes" id="UP000054251"/>
    </source>
</evidence>
<accession>A0A0V1PVZ3</accession>
<protein>
    <recommendedName>
        <fullName evidence="15">Dihydroxyacetone kinase</fullName>
    </recommendedName>
</protein>
<comment type="pathway">
    <text evidence="2">Polyol metabolism; glycerol fermentation; glycerone phosphate from glycerol (oxidative route): step 2/2.</text>
</comment>
<dbReference type="FunFam" id="1.25.40.340:FF:000002">
    <property type="entry name" value="Dihydroxyacetone kinase, L subunit"/>
    <property type="match status" value="1"/>
</dbReference>
<dbReference type="GO" id="GO:0050354">
    <property type="term" value="F:triokinase activity"/>
    <property type="evidence" value="ECO:0007669"/>
    <property type="project" value="UniProtKB-EC"/>
</dbReference>
<dbReference type="GO" id="GO:0005829">
    <property type="term" value="C:cytosol"/>
    <property type="evidence" value="ECO:0007669"/>
    <property type="project" value="TreeGrafter"/>
</dbReference>
<keyword evidence="14" id="KW-1185">Reference proteome</keyword>
<evidence type="ECO:0000256" key="6">
    <source>
        <dbReference type="ARBA" id="ARBA00022777"/>
    </source>
</evidence>